<gene>
    <name evidence="1" type="ORF">UFOPK1684_00290</name>
    <name evidence="2" type="ORF">UFOPK2158_01047</name>
</gene>
<accession>A0A6J6DKE0</accession>
<dbReference type="Pfam" id="PF02620">
    <property type="entry name" value="YceD"/>
    <property type="match status" value="1"/>
</dbReference>
<dbReference type="EMBL" id="CAEZTM010000007">
    <property type="protein sequence ID" value="CAB4563806.1"/>
    <property type="molecule type" value="Genomic_DNA"/>
</dbReference>
<dbReference type="AlphaFoldDB" id="A0A6J6DKE0"/>
<evidence type="ECO:0000313" key="1">
    <source>
        <dbReference type="EMBL" id="CAB4563806.1"/>
    </source>
</evidence>
<evidence type="ECO:0000313" key="2">
    <source>
        <dbReference type="EMBL" id="CAB4648341.1"/>
    </source>
</evidence>
<dbReference type="EMBL" id="CAEZVY010000115">
    <property type="protein sequence ID" value="CAB4648341.1"/>
    <property type="molecule type" value="Genomic_DNA"/>
</dbReference>
<dbReference type="PANTHER" id="PTHR34374:SF1">
    <property type="entry name" value="LARGE RIBOSOMAL RNA SUBUNIT ACCUMULATION PROTEIN YCED HOMOLOG 1, CHLOROPLASTIC"/>
    <property type="match status" value="1"/>
</dbReference>
<organism evidence="1">
    <name type="scientific">freshwater metagenome</name>
    <dbReference type="NCBI Taxonomy" id="449393"/>
    <lineage>
        <taxon>unclassified sequences</taxon>
        <taxon>metagenomes</taxon>
        <taxon>ecological metagenomes</taxon>
    </lineage>
</organism>
<protein>
    <submittedName>
        <fullName evidence="1">Unannotated protein</fullName>
    </submittedName>
</protein>
<name>A0A6J6DKE0_9ZZZZ</name>
<dbReference type="InterPro" id="IPR003772">
    <property type="entry name" value="YceD"/>
</dbReference>
<dbReference type="PANTHER" id="PTHR34374">
    <property type="entry name" value="LARGE RIBOSOMAL RNA SUBUNIT ACCUMULATION PROTEIN YCED HOMOLOG 1, CHLOROPLASTIC"/>
    <property type="match status" value="1"/>
</dbReference>
<reference evidence="1" key="1">
    <citation type="submission" date="2020-05" db="EMBL/GenBank/DDBJ databases">
        <authorList>
            <person name="Chiriac C."/>
            <person name="Salcher M."/>
            <person name="Ghai R."/>
            <person name="Kavagutti S V."/>
        </authorList>
    </citation>
    <scope>NUCLEOTIDE SEQUENCE</scope>
</reference>
<sequence length="178" mass="19618">MASRKRTPLTIGVKDLMHSPGEMREHTLDVLAPEKYGEAVAVVPEGTPMTIEVRLEGLHEGILVTCEVATDAHAECVRCLDEFSLPVRVDFQELFTYSSSEADSYTVVDDSVMLESIIRDAVVLDLPFQPVCKPDCYGLDPTTGEKLTSESAKTRGQDIDPRWLELGKLLEPDGQQAP</sequence>
<proteinExistence type="predicted"/>